<dbReference type="EMBL" id="JADGJW010000198">
    <property type="protein sequence ID" value="KAJ3221975.1"/>
    <property type="molecule type" value="Genomic_DNA"/>
</dbReference>
<keyword evidence="1" id="KW-0378">Hydrolase</keyword>
<dbReference type="SUPFAM" id="SSF53649">
    <property type="entry name" value="Alkaline phosphatase-like"/>
    <property type="match status" value="1"/>
</dbReference>
<dbReference type="PANTHER" id="PTHR31956:SF1">
    <property type="entry name" value="NON-SPECIFIC PHOSPHOLIPASE C1"/>
    <property type="match status" value="1"/>
</dbReference>
<dbReference type="Proteomes" id="UP001211065">
    <property type="component" value="Unassembled WGS sequence"/>
</dbReference>
<dbReference type="InterPro" id="IPR007312">
    <property type="entry name" value="Phosphoesterase"/>
</dbReference>
<proteinExistence type="predicted"/>
<evidence type="ECO:0000313" key="3">
    <source>
        <dbReference type="Proteomes" id="UP001211065"/>
    </source>
</evidence>
<dbReference type="Pfam" id="PF04185">
    <property type="entry name" value="Phosphoesterase"/>
    <property type="match status" value="2"/>
</dbReference>
<dbReference type="GO" id="GO:0009395">
    <property type="term" value="P:phospholipid catabolic process"/>
    <property type="evidence" value="ECO:0007669"/>
    <property type="project" value="TreeGrafter"/>
</dbReference>
<protein>
    <submittedName>
        <fullName evidence="2">Uncharacterized protein</fullName>
    </submittedName>
</protein>
<dbReference type="Gene3D" id="3.40.720.10">
    <property type="entry name" value="Alkaline Phosphatase, subunit A"/>
    <property type="match status" value="2"/>
</dbReference>
<gene>
    <name evidence="2" type="ORF">HK099_002838</name>
</gene>
<dbReference type="GO" id="GO:0042578">
    <property type="term" value="F:phosphoric ester hydrolase activity"/>
    <property type="evidence" value="ECO:0007669"/>
    <property type="project" value="UniProtKB-ARBA"/>
</dbReference>
<organism evidence="2 3">
    <name type="scientific">Clydaea vesicula</name>
    <dbReference type="NCBI Taxonomy" id="447962"/>
    <lineage>
        <taxon>Eukaryota</taxon>
        <taxon>Fungi</taxon>
        <taxon>Fungi incertae sedis</taxon>
        <taxon>Chytridiomycota</taxon>
        <taxon>Chytridiomycota incertae sedis</taxon>
        <taxon>Chytridiomycetes</taxon>
        <taxon>Lobulomycetales</taxon>
        <taxon>Lobulomycetaceae</taxon>
        <taxon>Clydaea</taxon>
    </lineage>
</organism>
<sequence length="356" mass="40922">MENDIEMLPLQQHPTEHQIPVTVNKNFKSRLKSGFQTFKKNESNNNQSKKYCSSKNLATNVKINPDHSMEGFNVDYFGVNNSTFLQMESKFLPEILNNGYVERNKNIGASEYQLEQLMSSFDPNLIPVTYTLAKEFALFENWYSSIPGPTIPNRAYLHSHTSHGVTKNDVKTSFFGFPQKTFWEVLISFVDPTYGIIPWRKKYQNDGHTTMYGSDYLLTEQLLKEVYEALRSSPQWDNLLFIVTFDESGGFPDHVAPPINVPRPDFITGDNGFLFDRLGSRVPTIMISPWIQKGRIVKRNEHVATAGEFEHISISTTLFKLFGIQESLSQRSDWALTFEFLFKELNSSRLDCPLLL</sequence>
<dbReference type="PANTHER" id="PTHR31956">
    <property type="entry name" value="NON-SPECIFIC PHOSPHOLIPASE C4-RELATED"/>
    <property type="match status" value="1"/>
</dbReference>
<accession>A0AAD5U540</accession>
<evidence type="ECO:0000313" key="2">
    <source>
        <dbReference type="EMBL" id="KAJ3221975.1"/>
    </source>
</evidence>
<evidence type="ECO:0000256" key="1">
    <source>
        <dbReference type="ARBA" id="ARBA00022801"/>
    </source>
</evidence>
<dbReference type="InterPro" id="IPR017850">
    <property type="entry name" value="Alkaline_phosphatase_core_sf"/>
</dbReference>
<name>A0AAD5U540_9FUNG</name>
<keyword evidence="3" id="KW-1185">Reference proteome</keyword>
<dbReference type="AlphaFoldDB" id="A0AAD5U540"/>
<reference evidence="2" key="1">
    <citation type="submission" date="2020-05" db="EMBL/GenBank/DDBJ databases">
        <title>Phylogenomic resolution of chytrid fungi.</title>
        <authorList>
            <person name="Stajich J.E."/>
            <person name="Amses K."/>
            <person name="Simmons R."/>
            <person name="Seto K."/>
            <person name="Myers J."/>
            <person name="Bonds A."/>
            <person name="Quandt C.A."/>
            <person name="Barry K."/>
            <person name="Liu P."/>
            <person name="Grigoriev I."/>
            <person name="Longcore J.E."/>
            <person name="James T.Y."/>
        </authorList>
    </citation>
    <scope>NUCLEOTIDE SEQUENCE</scope>
    <source>
        <strain evidence="2">JEL0476</strain>
    </source>
</reference>
<comment type="caution">
    <text evidence="2">The sequence shown here is derived from an EMBL/GenBank/DDBJ whole genome shotgun (WGS) entry which is preliminary data.</text>
</comment>